<organism evidence="1 2">
    <name type="scientific">Cupriavidus pauculus</name>
    <dbReference type="NCBI Taxonomy" id="82633"/>
    <lineage>
        <taxon>Bacteria</taxon>
        <taxon>Pseudomonadati</taxon>
        <taxon>Pseudomonadota</taxon>
        <taxon>Betaproteobacteria</taxon>
        <taxon>Burkholderiales</taxon>
        <taxon>Burkholderiaceae</taxon>
        <taxon>Cupriavidus</taxon>
    </lineage>
</organism>
<dbReference type="OrthoDB" id="9787478at2"/>
<dbReference type="Proteomes" id="UP000270411">
    <property type="component" value="Plasmid unnamed1"/>
</dbReference>
<reference evidence="2" key="1">
    <citation type="submission" date="2018-11" db="EMBL/GenBank/DDBJ databases">
        <title>FDA dAtabase for Regulatory Grade micrObial Sequences (FDA-ARGOS): Supporting development and validation of Infectious Disease Dx tests.</title>
        <authorList>
            <person name="Goldberg B."/>
            <person name="Campos J."/>
            <person name="Tallon L."/>
            <person name="Sadzewicz L."/>
            <person name="Zhao X."/>
            <person name="Vavikolanu K."/>
            <person name="Mehta A."/>
            <person name="Aluvathingal J."/>
            <person name="Nadendla S."/>
            <person name="Geyer C."/>
            <person name="Nandy P."/>
            <person name="Yan Y."/>
            <person name="Sichtig H."/>
        </authorList>
    </citation>
    <scope>NUCLEOTIDE SEQUENCE [LARGE SCALE GENOMIC DNA]</scope>
    <source>
        <strain evidence="2">FDAARGOS_614</strain>
        <plasmid evidence="2">unnamed1</plasmid>
    </source>
</reference>
<accession>A0A3G8GVA4</accession>
<dbReference type="EMBL" id="CP033968">
    <property type="protein sequence ID" value="AZG12034.1"/>
    <property type="molecule type" value="Genomic_DNA"/>
</dbReference>
<dbReference type="KEGG" id="cpau:EHF44_00700"/>
<name>A0A3G8GVA4_9BURK</name>
<evidence type="ECO:0000313" key="2">
    <source>
        <dbReference type="Proteomes" id="UP000270411"/>
    </source>
</evidence>
<proteinExistence type="predicted"/>
<evidence type="ECO:0000313" key="1">
    <source>
        <dbReference type="EMBL" id="AZG12034.1"/>
    </source>
</evidence>
<dbReference type="RefSeq" id="WP_017511137.1">
    <property type="nucleotide sequence ID" value="NZ_CP033968.1"/>
</dbReference>
<dbReference type="AlphaFoldDB" id="A0A3G8GVA4"/>
<gene>
    <name evidence="1" type="ORF">EHF44_00700</name>
</gene>
<protein>
    <submittedName>
        <fullName evidence="1">Phage Gp37/Gp68 family protein</fullName>
    </submittedName>
</protein>
<keyword evidence="1" id="KW-0614">Plasmid</keyword>
<dbReference type="InterPro" id="IPR011101">
    <property type="entry name" value="DUF5131"/>
</dbReference>
<dbReference type="Pfam" id="PF07505">
    <property type="entry name" value="DUF5131"/>
    <property type="match status" value="1"/>
</dbReference>
<sequence length="393" mass="44138">MSKGSKIEWTDHTFNAWLGCEPVSPGCDHCYAEVSTPVRVLGVKFGTRQPRHRTSAENWKQPLRWEREHAQFYEEHGRRQRVFSASLSDWLDNAVPIEWLVDLLDLVRRTPSLDWLLLTKRIGNFKKRLAEASDYVWNSGAGAIADAGSLREWIDAWRTGPPPENVFVGATIVNQAEADRDISKLLEVPAYVRFLSMEPLLAPVDISDFLTPSYPNCETGFAQGERMEVGYCGTCAGHVSDPIHNPAMRDFVDWVIVGCESGPYARPAHPDWVRSLRDQCVAAGVAFLFKQWGEWLPWDHFNAARIDDSLESTRYATMEWKGDRWEDVGHPIWSDSVDGIIDDRHCMGRVGKKAAGRLLDGKLYDGFPVAGAQRVRRSSALTTGAAVSCLGYA</sequence>
<geneLocation type="plasmid" evidence="1">
    <name>unnamed1</name>
</geneLocation>